<feature type="domain" description="PAS" evidence="2">
    <location>
        <begin position="189"/>
        <end position="256"/>
    </location>
</feature>
<dbReference type="Pfam" id="PF01590">
    <property type="entry name" value="GAF"/>
    <property type="match status" value="1"/>
</dbReference>
<organism evidence="3 4">
    <name type="scientific">Candidatus Accumulibacter appositus</name>
    <dbReference type="NCBI Taxonomy" id="1454003"/>
    <lineage>
        <taxon>Bacteria</taxon>
        <taxon>Pseudomonadati</taxon>
        <taxon>Pseudomonadota</taxon>
        <taxon>Betaproteobacteria</taxon>
        <taxon>Candidatus Accumulibacter</taxon>
    </lineage>
</organism>
<dbReference type="InterPro" id="IPR029016">
    <property type="entry name" value="GAF-like_dom_sf"/>
</dbReference>
<protein>
    <submittedName>
        <fullName evidence="3">PAS domain S-box protein</fullName>
    </submittedName>
</protein>
<dbReference type="EMBL" id="JEMX01000097">
    <property type="protein sequence ID" value="EXI77523.1"/>
    <property type="molecule type" value="Genomic_DNA"/>
</dbReference>
<evidence type="ECO:0000259" key="2">
    <source>
        <dbReference type="SMART" id="SM00091"/>
    </source>
</evidence>
<name>A0A011N4R2_9PROT</name>
<dbReference type="NCBIfam" id="TIGR00229">
    <property type="entry name" value="sensory_box"/>
    <property type="match status" value="1"/>
</dbReference>
<dbReference type="Gene3D" id="3.30.450.40">
    <property type="match status" value="1"/>
</dbReference>
<dbReference type="CDD" id="cd00130">
    <property type="entry name" value="PAS"/>
    <property type="match status" value="1"/>
</dbReference>
<dbReference type="Pfam" id="PF13426">
    <property type="entry name" value="PAS_9"/>
    <property type="match status" value="1"/>
</dbReference>
<dbReference type="InterPro" id="IPR000014">
    <property type="entry name" value="PAS"/>
</dbReference>
<dbReference type="Proteomes" id="UP000021816">
    <property type="component" value="Unassembled WGS sequence"/>
</dbReference>
<dbReference type="AlphaFoldDB" id="A0A011N4R2"/>
<dbReference type="PATRIC" id="fig|1454003.3.peg.3771"/>
<reference evidence="3 4" key="1">
    <citation type="submission" date="2014-02" db="EMBL/GenBank/DDBJ databases">
        <title>Expanding our view of genomic diversity in Candidatus Accumulibacter clades.</title>
        <authorList>
            <person name="Skennerton C.T."/>
            <person name="Barr J.J."/>
            <person name="Slater F.R."/>
            <person name="Bond P.L."/>
            <person name="Tyson G.W."/>
        </authorList>
    </citation>
    <scope>NUCLEOTIDE SEQUENCE [LARGE SCALE GENOMIC DNA]</scope>
    <source>
        <strain evidence="4">BA-92</strain>
    </source>
</reference>
<accession>A0A011N4R2</accession>
<dbReference type="STRING" id="1454003.AW10_03712"/>
<dbReference type="InterPro" id="IPR035965">
    <property type="entry name" value="PAS-like_dom_sf"/>
</dbReference>
<evidence type="ECO:0000313" key="4">
    <source>
        <dbReference type="Proteomes" id="UP000021816"/>
    </source>
</evidence>
<dbReference type="SUPFAM" id="SSF55785">
    <property type="entry name" value="PYP-like sensor domain (PAS domain)"/>
    <property type="match status" value="1"/>
</dbReference>
<feature type="domain" description="GAF" evidence="1">
    <location>
        <begin position="30"/>
        <end position="182"/>
    </location>
</feature>
<evidence type="ECO:0000259" key="1">
    <source>
        <dbReference type="SMART" id="SM00065"/>
    </source>
</evidence>
<dbReference type="Gene3D" id="3.30.450.20">
    <property type="entry name" value="PAS domain"/>
    <property type="match status" value="1"/>
</dbReference>
<dbReference type="InterPro" id="IPR003018">
    <property type="entry name" value="GAF"/>
</dbReference>
<evidence type="ECO:0000313" key="3">
    <source>
        <dbReference type="EMBL" id="EXI77523.1"/>
    </source>
</evidence>
<dbReference type="SMART" id="SM00065">
    <property type="entry name" value="GAF"/>
    <property type="match status" value="1"/>
</dbReference>
<sequence length="308" mass="33716">MLPPFRPLSSALDLQGAFAQLSRRSFSSDSLDDCLRQLTAATGRMLDVERVSLWGLTAQRQSLECIDLYELSRNRHSVGGTLQAARYPEYFQALNRGEPIVADDAMKHPSTQAFTEDYLLMNGISALINSPVHVNGELQGVLCIERVGPHSAWTSLQRLLAHAVANLVSLALVQHQVLQIEEDLRDANSLRLALFAGARDAILISDARTGHILDANPQAEKLFGRQLQQLLGLLQSELHSAGDGLDLRQLLTLGHTNDAEAVRSTVVNGDGHIVPVEITGHEVELEKGRRIVHGVFRPLAVLKEPGES</sequence>
<gene>
    <name evidence="3" type="ORF">AW10_03712</name>
</gene>
<dbReference type="SMART" id="SM00091">
    <property type="entry name" value="PAS"/>
    <property type="match status" value="1"/>
</dbReference>
<proteinExistence type="predicted"/>
<dbReference type="SUPFAM" id="SSF55781">
    <property type="entry name" value="GAF domain-like"/>
    <property type="match status" value="1"/>
</dbReference>
<comment type="caution">
    <text evidence="3">The sequence shown here is derived from an EMBL/GenBank/DDBJ whole genome shotgun (WGS) entry which is preliminary data.</text>
</comment>